<gene>
    <name evidence="1" type="ORF">AEL95_08055</name>
</gene>
<evidence type="ECO:0000313" key="2">
    <source>
        <dbReference type="Proteomes" id="UP000067598"/>
    </source>
</evidence>
<keyword evidence="1" id="KW-0131">Cell cycle</keyword>
<accession>A0A109DDB3</accession>
<proteinExistence type="predicted"/>
<dbReference type="Proteomes" id="UP000067598">
    <property type="component" value="Unassembled WGS sequence"/>
</dbReference>
<dbReference type="PATRIC" id="fig|47770.28.peg.1082"/>
<evidence type="ECO:0000313" key="1">
    <source>
        <dbReference type="EMBL" id="KWU03293.1"/>
    </source>
</evidence>
<comment type="caution">
    <text evidence="1">The sequence shown here is derived from an EMBL/GenBank/DDBJ whole genome shotgun (WGS) entry which is preliminary data.</text>
</comment>
<reference evidence="1 2" key="1">
    <citation type="journal article" date="2016" name="Microbiology (Mosc.)">
        <title>Comparison of Lactobacillus crispatus isolates from Lactobacillus-dominated vaginal microbiomes with isolates from microbiomes containing bacterial vaginosis-associated bacteria.</title>
        <authorList>
            <person name="Abdelmaksoud A.A."/>
            <person name="Koparde V.N."/>
            <person name="Sheth N.U."/>
            <person name="Serrano M.G."/>
            <person name="Glascock A.L."/>
            <person name="Fettweis J.M."/>
            <person name="Strauss Iii J.F."/>
            <person name="Buck G.A."/>
            <person name="Jefferson K.K."/>
        </authorList>
    </citation>
    <scope>NUCLEOTIDE SEQUENCE [LARGE SCALE GENOMIC DNA]</scope>
    <source>
        <strain evidence="1 2">VMC3</strain>
    </source>
</reference>
<dbReference type="AlphaFoldDB" id="A0A109DDB3"/>
<sequence length="183" mass="21092">MKTKKLVLDTKKPLGNPNSLKMVTMSTLALSIGVEYKVAPHLLSSGNYTALVYPLLLNIIPLGYPAWKWIKLHVIDYKIYKRLMSIVHSEQLIDYVEKKETTIFNEKKVEYGVKIIYEETSEGIYITVYPNGIKHSDATQTLNNRLEETFNMNVLSVDHQLSYTRYLLRDVDKQQMGVTDNAF</sequence>
<dbReference type="GO" id="GO:0051301">
    <property type="term" value="P:cell division"/>
    <property type="evidence" value="ECO:0007669"/>
    <property type="project" value="UniProtKB-KW"/>
</dbReference>
<organism evidence="1 2">
    <name type="scientific">Lactobacillus crispatus</name>
    <dbReference type="NCBI Taxonomy" id="47770"/>
    <lineage>
        <taxon>Bacteria</taxon>
        <taxon>Bacillati</taxon>
        <taxon>Bacillota</taxon>
        <taxon>Bacilli</taxon>
        <taxon>Lactobacillales</taxon>
        <taxon>Lactobacillaceae</taxon>
        <taxon>Lactobacillus</taxon>
    </lineage>
</organism>
<keyword evidence="1" id="KW-0132">Cell division</keyword>
<name>A0A109DDB3_9LACO</name>
<protein>
    <submittedName>
        <fullName evidence="1">Cell division protein FtsK</fullName>
    </submittedName>
</protein>
<dbReference type="EMBL" id="LJGP01000035">
    <property type="protein sequence ID" value="KWU03293.1"/>
    <property type="molecule type" value="Genomic_DNA"/>
</dbReference>
<dbReference type="RefSeq" id="WP_060462321.1">
    <property type="nucleotide sequence ID" value="NZ_LJGP01000035.1"/>
</dbReference>